<dbReference type="EMBL" id="JBIAZU010000004">
    <property type="protein sequence ID" value="MFF5292794.1"/>
    <property type="molecule type" value="Genomic_DNA"/>
</dbReference>
<gene>
    <name evidence="2" type="ORF">ACFY35_25405</name>
</gene>
<keyword evidence="1" id="KW-0472">Membrane</keyword>
<name>A0ABW6WHM2_9ACTN</name>
<evidence type="ECO:0000256" key="1">
    <source>
        <dbReference type="SAM" id="Phobius"/>
    </source>
</evidence>
<keyword evidence="3" id="KW-1185">Reference proteome</keyword>
<protein>
    <submittedName>
        <fullName evidence="2">DUF998 domain-containing protein</fullName>
    </submittedName>
</protein>
<evidence type="ECO:0000313" key="2">
    <source>
        <dbReference type="EMBL" id="MFF5292794.1"/>
    </source>
</evidence>
<dbReference type="Pfam" id="PF06197">
    <property type="entry name" value="DUF998"/>
    <property type="match status" value="1"/>
</dbReference>
<feature type="transmembrane region" description="Helical" evidence="1">
    <location>
        <begin position="76"/>
        <end position="98"/>
    </location>
</feature>
<keyword evidence="1" id="KW-1133">Transmembrane helix</keyword>
<comment type="caution">
    <text evidence="2">The sequence shown here is derived from an EMBL/GenBank/DDBJ whole genome shotgun (WGS) entry which is preliminary data.</text>
</comment>
<dbReference type="RefSeq" id="WP_020512759.1">
    <property type="nucleotide sequence ID" value="NZ_JBIAZU010000004.1"/>
</dbReference>
<keyword evidence="1" id="KW-0812">Transmembrane</keyword>
<accession>A0ABW6WHM2</accession>
<feature type="transmembrane region" description="Helical" evidence="1">
    <location>
        <begin position="160"/>
        <end position="178"/>
    </location>
</feature>
<organism evidence="2 3">
    <name type="scientific">Paractinoplanes globisporus</name>
    <dbReference type="NCBI Taxonomy" id="113565"/>
    <lineage>
        <taxon>Bacteria</taxon>
        <taxon>Bacillati</taxon>
        <taxon>Actinomycetota</taxon>
        <taxon>Actinomycetes</taxon>
        <taxon>Micromonosporales</taxon>
        <taxon>Micromonosporaceae</taxon>
        <taxon>Paractinoplanes</taxon>
    </lineage>
</organism>
<reference evidence="2 3" key="1">
    <citation type="submission" date="2024-10" db="EMBL/GenBank/DDBJ databases">
        <title>The Natural Products Discovery Center: Release of the First 8490 Sequenced Strains for Exploring Actinobacteria Biosynthetic Diversity.</title>
        <authorList>
            <person name="Kalkreuter E."/>
            <person name="Kautsar S.A."/>
            <person name="Yang D."/>
            <person name="Bader C.D."/>
            <person name="Teijaro C.N."/>
            <person name="Fluegel L."/>
            <person name="Davis C.M."/>
            <person name="Simpson J.R."/>
            <person name="Lauterbach L."/>
            <person name="Steele A.D."/>
            <person name="Gui C."/>
            <person name="Meng S."/>
            <person name="Li G."/>
            <person name="Viehrig K."/>
            <person name="Ye F."/>
            <person name="Su P."/>
            <person name="Kiefer A.F."/>
            <person name="Nichols A."/>
            <person name="Cepeda A.J."/>
            <person name="Yan W."/>
            <person name="Fan B."/>
            <person name="Jiang Y."/>
            <person name="Adhikari A."/>
            <person name="Zheng C.-J."/>
            <person name="Schuster L."/>
            <person name="Cowan T.M."/>
            <person name="Smanski M.J."/>
            <person name="Chevrette M.G."/>
            <person name="De Carvalho L.P.S."/>
            <person name="Shen B."/>
        </authorList>
    </citation>
    <scope>NUCLEOTIDE SEQUENCE [LARGE SCALE GENOMIC DNA]</scope>
    <source>
        <strain evidence="2 3">NPDC000087</strain>
    </source>
</reference>
<feature type="transmembrane region" description="Helical" evidence="1">
    <location>
        <begin position="198"/>
        <end position="216"/>
    </location>
</feature>
<proteinExistence type="predicted"/>
<feature type="transmembrane region" description="Helical" evidence="1">
    <location>
        <begin position="131"/>
        <end position="148"/>
    </location>
</feature>
<dbReference type="Proteomes" id="UP001602245">
    <property type="component" value="Unassembled WGS sequence"/>
</dbReference>
<feature type="transmembrane region" description="Helical" evidence="1">
    <location>
        <begin position="24"/>
        <end position="43"/>
    </location>
</feature>
<evidence type="ECO:0000313" key="3">
    <source>
        <dbReference type="Proteomes" id="UP001602245"/>
    </source>
</evidence>
<sequence length="220" mass="22691">MTTAPQIQGAPAATAPAQARKFRLAGLCLTLAGIGILMGSITAEALFGGAYTTHADTLSHLGASEPPDSVVTQPSATIFGITMLVTGALILAGAWLMYRAAAAKAASVFTALLGTGVFGVGLFPLTHPGPHTAFAMTAFFSGGIAVILSARGTEQPFRPLWTLLGAISLVSIALGIFLMDWTPVARLGEGGIERWNAYPIVLWLVAYGSYLTATCGRAKP</sequence>
<feature type="transmembrane region" description="Helical" evidence="1">
    <location>
        <begin position="105"/>
        <end position="125"/>
    </location>
</feature>
<dbReference type="InterPro" id="IPR009339">
    <property type="entry name" value="DUF998"/>
</dbReference>